<dbReference type="PANTHER" id="PTHR43134:SF1">
    <property type="entry name" value="SIGNAL RECOGNITION PARTICLE RECEPTOR SUBUNIT ALPHA"/>
    <property type="match status" value="1"/>
</dbReference>
<dbReference type="InterPro" id="IPR042101">
    <property type="entry name" value="SRP54_N_sf"/>
</dbReference>
<comment type="caution">
    <text evidence="8">The sequence shown here is derived from an EMBL/GenBank/DDBJ whole genome shotgun (WGS) entry which is preliminary data.</text>
</comment>
<dbReference type="EMBL" id="BIFR01000002">
    <property type="protein sequence ID" value="GCE15273.1"/>
    <property type="molecule type" value="Genomic_DNA"/>
</dbReference>
<dbReference type="InterPro" id="IPR027417">
    <property type="entry name" value="P-loop_NTPase"/>
</dbReference>
<feature type="domain" description="SRP54-type proteins GTP-binding" evidence="7">
    <location>
        <begin position="99"/>
        <end position="300"/>
    </location>
</feature>
<keyword evidence="9" id="KW-1185">Reference proteome</keyword>
<accession>A0A402A804</accession>
<gene>
    <name evidence="8" type="ORF">KTT_51320</name>
</gene>
<evidence type="ECO:0000256" key="2">
    <source>
        <dbReference type="ARBA" id="ARBA00008531"/>
    </source>
</evidence>
<dbReference type="Proteomes" id="UP000287352">
    <property type="component" value="Unassembled WGS sequence"/>
</dbReference>
<protein>
    <recommendedName>
        <fullName evidence="7">SRP54-type proteins GTP-binding domain-containing protein</fullName>
    </recommendedName>
</protein>
<dbReference type="PANTHER" id="PTHR43134">
    <property type="entry name" value="SIGNAL RECOGNITION PARTICLE RECEPTOR SUBUNIT ALPHA"/>
    <property type="match status" value="1"/>
</dbReference>
<evidence type="ECO:0000259" key="7">
    <source>
        <dbReference type="SMART" id="SM00962"/>
    </source>
</evidence>
<evidence type="ECO:0000256" key="3">
    <source>
        <dbReference type="ARBA" id="ARBA00022741"/>
    </source>
</evidence>
<dbReference type="SUPFAM" id="SSF47364">
    <property type="entry name" value="Domain of the SRP/SRP receptor G-proteins"/>
    <property type="match status" value="1"/>
</dbReference>
<keyword evidence="5" id="KW-0472">Membrane</keyword>
<dbReference type="GO" id="GO:0005047">
    <property type="term" value="F:signal recognition particle binding"/>
    <property type="evidence" value="ECO:0007669"/>
    <property type="project" value="TreeGrafter"/>
</dbReference>
<evidence type="ECO:0000313" key="8">
    <source>
        <dbReference type="EMBL" id="GCE15273.1"/>
    </source>
</evidence>
<dbReference type="Pfam" id="PF00448">
    <property type="entry name" value="SRP54"/>
    <property type="match status" value="1"/>
</dbReference>
<evidence type="ECO:0000313" key="9">
    <source>
        <dbReference type="Proteomes" id="UP000287352"/>
    </source>
</evidence>
<name>A0A402A804_9CHLR</name>
<keyword evidence="3" id="KW-0547">Nucleotide-binding</keyword>
<evidence type="ECO:0000256" key="4">
    <source>
        <dbReference type="ARBA" id="ARBA00023134"/>
    </source>
</evidence>
<dbReference type="GO" id="GO:0003924">
    <property type="term" value="F:GTPase activity"/>
    <property type="evidence" value="ECO:0007669"/>
    <property type="project" value="TreeGrafter"/>
</dbReference>
<organism evidence="8 9">
    <name type="scientific">Tengunoibacter tsumagoiensis</name>
    <dbReference type="NCBI Taxonomy" id="2014871"/>
    <lineage>
        <taxon>Bacteria</taxon>
        <taxon>Bacillati</taxon>
        <taxon>Chloroflexota</taxon>
        <taxon>Ktedonobacteria</taxon>
        <taxon>Ktedonobacterales</taxon>
        <taxon>Dictyobacteraceae</taxon>
        <taxon>Tengunoibacter</taxon>
    </lineage>
</organism>
<dbReference type="GO" id="GO:0006614">
    <property type="term" value="P:SRP-dependent cotranslational protein targeting to membrane"/>
    <property type="evidence" value="ECO:0007669"/>
    <property type="project" value="InterPro"/>
</dbReference>
<comment type="similarity">
    <text evidence="2">Belongs to the GTP-binding SRP family.</text>
</comment>
<dbReference type="GO" id="GO:0005525">
    <property type="term" value="F:GTP binding"/>
    <property type="evidence" value="ECO:0007669"/>
    <property type="project" value="UniProtKB-KW"/>
</dbReference>
<dbReference type="AlphaFoldDB" id="A0A402A804"/>
<evidence type="ECO:0000256" key="5">
    <source>
        <dbReference type="ARBA" id="ARBA00023136"/>
    </source>
</evidence>
<comment type="subcellular location">
    <subcellularLocation>
        <location evidence="1">Cell membrane</location>
        <topology evidence="1">Peripheral membrane protein</topology>
        <orientation evidence="1">Cytoplasmic side</orientation>
    </subcellularLocation>
</comment>
<sequence length="301" mass="33763">MNNYTEFLKAFGPYFTQIKDRFQATETFSTDLLKQLEENLLAANVSPQATQMVSEKLWHLAEGDFIHSGEDAYLALHNELVSLLETPLNVLSSRPQKLFEVKILIGWPDSGVTTTAVKLAYHLKKAGKNVFLISDALIYSTKTKNLRKQIRENTIDVQNPDQAVDSIDTMCNFLQSTLFTEPMSIIIDFPTHLIGGNTRSHELSKLHDMMSKKYPEASVENIGIFDAENGQQFVPQFRRMFSYDRLKSVILTKVDTSPKVGCAFALVDDIGAPITFLGIGADIEHLVLLDPGKFVDALFLL</sequence>
<dbReference type="InterPro" id="IPR036225">
    <property type="entry name" value="SRP/SRP_N"/>
</dbReference>
<dbReference type="SUPFAM" id="SSF52540">
    <property type="entry name" value="P-loop containing nucleoside triphosphate hydrolases"/>
    <property type="match status" value="1"/>
</dbReference>
<dbReference type="InterPro" id="IPR000897">
    <property type="entry name" value="SRP54_GTPase_dom"/>
</dbReference>
<reference evidence="9" key="1">
    <citation type="submission" date="2018-12" db="EMBL/GenBank/DDBJ databases">
        <title>Tengunoibacter tsumagoiensis gen. nov., sp. nov., Dictyobacter kobayashii sp. nov., D. alpinus sp. nov., and D. joshuensis sp. nov. and description of Dictyobacteraceae fam. nov. within the order Ktedonobacterales isolated from Tengu-no-mugimeshi.</title>
        <authorList>
            <person name="Wang C.M."/>
            <person name="Zheng Y."/>
            <person name="Sakai Y."/>
            <person name="Toyoda A."/>
            <person name="Minakuchi Y."/>
            <person name="Abe K."/>
            <person name="Yokota A."/>
            <person name="Yabe S."/>
        </authorList>
    </citation>
    <scope>NUCLEOTIDE SEQUENCE [LARGE SCALE GENOMIC DNA]</scope>
    <source>
        <strain evidence="9">Uno3</strain>
    </source>
</reference>
<dbReference type="Gene3D" id="1.20.120.140">
    <property type="entry name" value="Signal recognition particle SRP54, nucleotide-binding domain"/>
    <property type="match status" value="1"/>
</dbReference>
<evidence type="ECO:0000256" key="6">
    <source>
        <dbReference type="ARBA" id="ARBA00023170"/>
    </source>
</evidence>
<dbReference type="RefSeq" id="WP_126582755.1">
    <property type="nucleotide sequence ID" value="NZ_BIFR01000002.1"/>
</dbReference>
<dbReference type="Gene3D" id="3.40.50.300">
    <property type="entry name" value="P-loop containing nucleotide triphosphate hydrolases"/>
    <property type="match status" value="1"/>
</dbReference>
<dbReference type="SMART" id="SM00962">
    <property type="entry name" value="SRP54"/>
    <property type="match status" value="1"/>
</dbReference>
<evidence type="ECO:0000256" key="1">
    <source>
        <dbReference type="ARBA" id="ARBA00004413"/>
    </source>
</evidence>
<proteinExistence type="inferred from homology"/>
<keyword evidence="4" id="KW-0342">GTP-binding</keyword>
<dbReference type="GO" id="GO:0005886">
    <property type="term" value="C:plasma membrane"/>
    <property type="evidence" value="ECO:0007669"/>
    <property type="project" value="UniProtKB-SubCell"/>
</dbReference>
<dbReference type="OrthoDB" id="9804720at2"/>
<keyword evidence="6" id="KW-0675">Receptor</keyword>